<feature type="transmembrane region" description="Helical" evidence="6">
    <location>
        <begin position="126"/>
        <end position="146"/>
    </location>
</feature>
<dbReference type="Pfam" id="PF06140">
    <property type="entry name" value="Ifi-6-16"/>
    <property type="match status" value="1"/>
</dbReference>
<evidence type="ECO:0000256" key="2">
    <source>
        <dbReference type="ARBA" id="ARBA00007262"/>
    </source>
</evidence>
<feature type="transmembrane region" description="Helical" evidence="6">
    <location>
        <begin position="90"/>
        <end position="114"/>
    </location>
</feature>
<comment type="subcellular location">
    <subcellularLocation>
        <location evidence="1">Membrane</location>
        <topology evidence="1">Multi-pass membrane protein</topology>
    </subcellularLocation>
</comment>
<dbReference type="EMBL" id="ML732161">
    <property type="protein sequence ID" value="KAB8078122.1"/>
    <property type="molecule type" value="Genomic_DNA"/>
</dbReference>
<evidence type="ECO:0000256" key="5">
    <source>
        <dbReference type="ARBA" id="ARBA00023136"/>
    </source>
</evidence>
<dbReference type="GO" id="GO:0016020">
    <property type="term" value="C:membrane"/>
    <property type="evidence" value="ECO:0007669"/>
    <property type="project" value="UniProtKB-SubCell"/>
</dbReference>
<dbReference type="InterPro" id="IPR009311">
    <property type="entry name" value="IFI6/IFI27-like"/>
</dbReference>
<sequence length="152" mass="16561">MDPSNFIIASLNFTRAETVGSGFYRFVADRSLILYGVENLTPTWSWDEWWTTISQWLSRPDVIAPITAWWITFTIVMTIIMTLGFGPSGIVAGSLAAAFQSFMYGGFTPAGGIFATLTSMAMLGTFMFPAFILASIFATGVSVLVWKLGVGT</sequence>
<dbReference type="AlphaFoldDB" id="A0A5N5XFF4"/>
<evidence type="ECO:0000256" key="6">
    <source>
        <dbReference type="SAM" id="Phobius"/>
    </source>
</evidence>
<name>A0A5N5XFF4_9EURO</name>
<evidence type="ECO:0000256" key="1">
    <source>
        <dbReference type="ARBA" id="ARBA00004141"/>
    </source>
</evidence>
<dbReference type="InterPro" id="IPR038213">
    <property type="entry name" value="IFI6/IFI27-like_sf"/>
</dbReference>
<comment type="similarity">
    <text evidence="2">Belongs to the IFI6/IFI27 family.</text>
</comment>
<dbReference type="Proteomes" id="UP000326565">
    <property type="component" value="Unassembled WGS sequence"/>
</dbReference>
<keyword evidence="3 6" id="KW-0812">Transmembrane</keyword>
<evidence type="ECO:0000313" key="7">
    <source>
        <dbReference type="EMBL" id="KAB8078122.1"/>
    </source>
</evidence>
<dbReference type="Gene3D" id="6.10.110.10">
    <property type="match status" value="1"/>
</dbReference>
<gene>
    <name evidence="7" type="ORF">BDV29DRAFT_166927</name>
</gene>
<feature type="transmembrane region" description="Helical" evidence="6">
    <location>
        <begin position="62"/>
        <end position="84"/>
    </location>
</feature>
<proteinExistence type="inferred from homology"/>
<reference evidence="7 8" key="1">
    <citation type="submission" date="2019-04" db="EMBL/GenBank/DDBJ databases">
        <title>Friends and foes A comparative genomics study of 23 Aspergillus species from section Flavi.</title>
        <authorList>
            <consortium name="DOE Joint Genome Institute"/>
            <person name="Kjaerbolling I."/>
            <person name="Vesth T."/>
            <person name="Frisvad J.C."/>
            <person name="Nybo J.L."/>
            <person name="Theobald S."/>
            <person name="Kildgaard S."/>
            <person name="Isbrandt T."/>
            <person name="Kuo A."/>
            <person name="Sato A."/>
            <person name="Lyhne E.K."/>
            <person name="Kogle M.E."/>
            <person name="Wiebenga A."/>
            <person name="Kun R.S."/>
            <person name="Lubbers R.J."/>
            <person name="Makela M.R."/>
            <person name="Barry K."/>
            <person name="Chovatia M."/>
            <person name="Clum A."/>
            <person name="Daum C."/>
            <person name="Haridas S."/>
            <person name="He G."/>
            <person name="LaButti K."/>
            <person name="Lipzen A."/>
            <person name="Mondo S."/>
            <person name="Riley R."/>
            <person name="Salamov A."/>
            <person name="Simmons B.A."/>
            <person name="Magnuson J.K."/>
            <person name="Henrissat B."/>
            <person name="Mortensen U.H."/>
            <person name="Larsen T.O."/>
            <person name="Devries R.P."/>
            <person name="Grigoriev I.V."/>
            <person name="Machida M."/>
            <person name="Baker S.E."/>
            <person name="Andersen M.R."/>
        </authorList>
    </citation>
    <scope>NUCLEOTIDE SEQUENCE [LARGE SCALE GENOMIC DNA]</scope>
    <source>
        <strain evidence="7 8">CBS 151.66</strain>
    </source>
</reference>
<accession>A0A5N5XFF4</accession>
<protein>
    <submittedName>
        <fullName evidence="7">Uncharacterized protein</fullName>
    </submittedName>
</protein>
<organism evidence="7 8">
    <name type="scientific">Aspergillus leporis</name>
    <dbReference type="NCBI Taxonomy" id="41062"/>
    <lineage>
        <taxon>Eukaryota</taxon>
        <taxon>Fungi</taxon>
        <taxon>Dikarya</taxon>
        <taxon>Ascomycota</taxon>
        <taxon>Pezizomycotina</taxon>
        <taxon>Eurotiomycetes</taxon>
        <taxon>Eurotiomycetidae</taxon>
        <taxon>Eurotiales</taxon>
        <taxon>Aspergillaceae</taxon>
        <taxon>Aspergillus</taxon>
        <taxon>Aspergillus subgen. Circumdati</taxon>
    </lineage>
</organism>
<keyword evidence="8" id="KW-1185">Reference proteome</keyword>
<evidence type="ECO:0000313" key="8">
    <source>
        <dbReference type="Proteomes" id="UP000326565"/>
    </source>
</evidence>
<evidence type="ECO:0000256" key="4">
    <source>
        <dbReference type="ARBA" id="ARBA00022989"/>
    </source>
</evidence>
<keyword evidence="4 6" id="KW-1133">Transmembrane helix</keyword>
<dbReference type="OrthoDB" id="440424at2759"/>
<keyword evidence="5 6" id="KW-0472">Membrane</keyword>
<evidence type="ECO:0000256" key="3">
    <source>
        <dbReference type="ARBA" id="ARBA00022692"/>
    </source>
</evidence>